<dbReference type="GO" id="GO:0008201">
    <property type="term" value="F:heparin binding"/>
    <property type="evidence" value="ECO:0007669"/>
    <property type="project" value="TreeGrafter"/>
</dbReference>
<reference evidence="2" key="1">
    <citation type="journal article" date="2021" name="Genome Biol. Evol.">
        <title>A High-Quality Reference Genome for a Parasitic Bivalve with Doubly Uniparental Inheritance (Bivalvia: Unionida).</title>
        <authorList>
            <person name="Smith C.H."/>
        </authorList>
    </citation>
    <scope>NUCLEOTIDE SEQUENCE</scope>
    <source>
        <strain evidence="2">CHS0354</strain>
    </source>
</reference>
<dbReference type="Proteomes" id="UP001195483">
    <property type="component" value="Unassembled WGS sequence"/>
</dbReference>
<dbReference type="InterPro" id="IPR051586">
    <property type="entry name" value="PKC-binding_NELL"/>
</dbReference>
<dbReference type="GO" id="GO:0005615">
    <property type="term" value="C:extracellular space"/>
    <property type="evidence" value="ECO:0007669"/>
    <property type="project" value="TreeGrafter"/>
</dbReference>
<dbReference type="PANTHER" id="PTHR24042">
    <property type="entry name" value="NEL HOMOLOG"/>
    <property type="match status" value="1"/>
</dbReference>
<comment type="caution">
    <text evidence="2">The sequence shown here is derived from an EMBL/GenBank/DDBJ whole genome shotgun (WGS) entry which is preliminary data.</text>
</comment>
<name>A0AAE0VXU0_9BIVA</name>
<protein>
    <recommendedName>
        <fullName evidence="4">VWFC domain-containing protein</fullName>
    </recommendedName>
</protein>
<dbReference type="EMBL" id="JAEAOA010000218">
    <property type="protein sequence ID" value="KAK3593192.1"/>
    <property type="molecule type" value="Genomic_DNA"/>
</dbReference>
<evidence type="ECO:0000256" key="1">
    <source>
        <dbReference type="ARBA" id="ARBA00023180"/>
    </source>
</evidence>
<reference evidence="2" key="3">
    <citation type="submission" date="2023-05" db="EMBL/GenBank/DDBJ databases">
        <authorList>
            <person name="Smith C.H."/>
        </authorList>
    </citation>
    <scope>NUCLEOTIDE SEQUENCE</scope>
    <source>
        <strain evidence="2">CHS0354</strain>
        <tissue evidence="2">Mantle</tissue>
    </source>
</reference>
<evidence type="ECO:0000313" key="3">
    <source>
        <dbReference type="Proteomes" id="UP001195483"/>
    </source>
</evidence>
<keyword evidence="1" id="KW-0325">Glycoprotein</keyword>
<gene>
    <name evidence="2" type="ORF">CHS0354_002714</name>
</gene>
<keyword evidence="3" id="KW-1185">Reference proteome</keyword>
<dbReference type="PANTHER" id="PTHR24042:SF5">
    <property type="entry name" value="EGF-LIKE CALCIUM-BINDING DOMAIN-CONTAINING PROTEIN"/>
    <property type="match status" value="1"/>
</dbReference>
<dbReference type="SUPFAM" id="SSF57603">
    <property type="entry name" value="FnI-like domain"/>
    <property type="match status" value="1"/>
</dbReference>
<reference evidence="2" key="2">
    <citation type="journal article" date="2021" name="Genome Biol. Evol.">
        <title>Developing a high-quality reference genome for a parasitic bivalve with doubly uniparental inheritance (Bivalvia: Unionida).</title>
        <authorList>
            <person name="Smith C.H."/>
        </authorList>
    </citation>
    <scope>NUCLEOTIDE SEQUENCE</scope>
    <source>
        <strain evidence="2">CHS0354</strain>
        <tissue evidence="2">Mantle</tissue>
    </source>
</reference>
<organism evidence="2 3">
    <name type="scientific">Potamilus streckersoni</name>
    <dbReference type="NCBI Taxonomy" id="2493646"/>
    <lineage>
        <taxon>Eukaryota</taxon>
        <taxon>Metazoa</taxon>
        <taxon>Spiralia</taxon>
        <taxon>Lophotrochozoa</taxon>
        <taxon>Mollusca</taxon>
        <taxon>Bivalvia</taxon>
        <taxon>Autobranchia</taxon>
        <taxon>Heteroconchia</taxon>
        <taxon>Palaeoheterodonta</taxon>
        <taxon>Unionida</taxon>
        <taxon>Unionoidea</taxon>
        <taxon>Unionidae</taxon>
        <taxon>Ambleminae</taxon>
        <taxon>Lampsilini</taxon>
        <taxon>Potamilus</taxon>
    </lineage>
</organism>
<dbReference type="Gene3D" id="2.10.70.10">
    <property type="entry name" value="Complement Module, domain 1"/>
    <property type="match status" value="1"/>
</dbReference>
<evidence type="ECO:0000313" key="2">
    <source>
        <dbReference type="EMBL" id="KAK3593192.1"/>
    </source>
</evidence>
<evidence type="ECO:0008006" key="4">
    <source>
        <dbReference type="Google" id="ProtNLM"/>
    </source>
</evidence>
<dbReference type="AlphaFoldDB" id="A0AAE0VXU0"/>
<sequence>MERKRRAHGEIDCWPLECPVRHCTNYIQEAGDCCPRCMDDNPCLNQHLEVGGADLSTFTCMYKGQRFRHGDSWILDTDPCTRCDCKVKKPNQLYSSPS</sequence>
<proteinExistence type="predicted"/>
<accession>A0AAE0VXU0</accession>